<dbReference type="InterPro" id="IPR035906">
    <property type="entry name" value="MetI-like_sf"/>
</dbReference>
<name>A0A7Z8KMD0_9EURY</name>
<feature type="transmembrane region" description="Helical" evidence="10">
    <location>
        <begin position="277"/>
        <end position="303"/>
    </location>
</feature>
<evidence type="ECO:0000256" key="2">
    <source>
        <dbReference type="ARBA" id="ARBA00022448"/>
    </source>
</evidence>
<proteinExistence type="inferred from homology"/>
<evidence type="ECO:0000256" key="9">
    <source>
        <dbReference type="ARBA" id="ARBA00024202"/>
    </source>
</evidence>
<evidence type="ECO:0000313" key="13">
    <source>
        <dbReference type="Proteomes" id="UP000319335"/>
    </source>
</evidence>
<evidence type="ECO:0000259" key="11">
    <source>
        <dbReference type="PROSITE" id="PS50928"/>
    </source>
</evidence>
<organism evidence="12 13">
    <name type="scientific">Methanolobus vulcani</name>
    <dbReference type="NCBI Taxonomy" id="38026"/>
    <lineage>
        <taxon>Archaea</taxon>
        <taxon>Methanobacteriati</taxon>
        <taxon>Methanobacteriota</taxon>
        <taxon>Stenosarchaea group</taxon>
        <taxon>Methanomicrobia</taxon>
        <taxon>Methanosarcinales</taxon>
        <taxon>Methanosarcinaceae</taxon>
        <taxon>Methanolobus</taxon>
    </lineage>
</organism>
<dbReference type="PANTHER" id="PTHR43163:SF6">
    <property type="entry name" value="DIPEPTIDE TRANSPORT SYSTEM PERMEASE PROTEIN DPPB-RELATED"/>
    <property type="match status" value="1"/>
</dbReference>
<evidence type="ECO:0000313" key="12">
    <source>
        <dbReference type="EMBL" id="TQD24393.1"/>
    </source>
</evidence>
<evidence type="ECO:0000256" key="3">
    <source>
        <dbReference type="ARBA" id="ARBA00022475"/>
    </source>
</evidence>
<dbReference type="NCBIfam" id="NF045470">
    <property type="entry name" value="Opp2B"/>
    <property type="match status" value="1"/>
</dbReference>
<dbReference type="PROSITE" id="PS50928">
    <property type="entry name" value="ABC_TM1"/>
    <property type="match status" value="1"/>
</dbReference>
<accession>A0A7Z8KMD0</accession>
<feature type="transmembrane region" description="Helical" evidence="10">
    <location>
        <begin position="138"/>
        <end position="163"/>
    </location>
</feature>
<evidence type="ECO:0000256" key="4">
    <source>
        <dbReference type="ARBA" id="ARBA00022596"/>
    </source>
</evidence>
<dbReference type="RefSeq" id="WP_154810249.1">
    <property type="nucleotide sequence ID" value="NZ_VIAQ01000017.1"/>
</dbReference>
<keyword evidence="7" id="KW-0406">Ion transport</keyword>
<dbReference type="Pfam" id="PF00528">
    <property type="entry name" value="BPD_transp_1"/>
    <property type="match status" value="1"/>
</dbReference>
<keyword evidence="8 10" id="KW-0472">Membrane</keyword>
<keyword evidence="4" id="KW-0533">Nickel</keyword>
<dbReference type="SUPFAM" id="SSF161098">
    <property type="entry name" value="MetI-like"/>
    <property type="match status" value="1"/>
</dbReference>
<evidence type="ECO:0000256" key="7">
    <source>
        <dbReference type="ARBA" id="ARBA00023065"/>
    </source>
</evidence>
<dbReference type="GO" id="GO:0005886">
    <property type="term" value="C:plasma membrane"/>
    <property type="evidence" value="ECO:0007669"/>
    <property type="project" value="UniProtKB-SubCell"/>
</dbReference>
<dbReference type="InterPro" id="IPR045621">
    <property type="entry name" value="BPD_transp_1_N"/>
</dbReference>
<dbReference type="AlphaFoldDB" id="A0A7Z8KMD0"/>
<dbReference type="PANTHER" id="PTHR43163">
    <property type="entry name" value="DIPEPTIDE TRANSPORT SYSTEM PERMEASE PROTEIN DPPB-RELATED"/>
    <property type="match status" value="1"/>
</dbReference>
<dbReference type="InterPro" id="IPR000515">
    <property type="entry name" value="MetI-like"/>
</dbReference>
<evidence type="ECO:0000256" key="5">
    <source>
        <dbReference type="ARBA" id="ARBA00022692"/>
    </source>
</evidence>
<dbReference type="CDD" id="cd06261">
    <property type="entry name" value="TM_PBP2"/>
    <property type="match status" value="1"/>
</dbReference>
<keyword evidence="5 10" id="KW-0812">Transmembrane</keyword>
<dbReference type="Proteomes" id="UP000319335">
    <property type="component" value="Unassembled WGS sequence"/>
</dbReference>
<evidence type="ECO:0000256" key="1">
    <source>
        <dbReference type="ARBA" id="ARBA00004651"/>
    </source>
</evidence>
<reference evidence="12 13" key="1">
    <citation type="submission" date="2019-06" db="EMBL/GenBank/DDBJ databases">
        <title>Draft genome sequence of Methanolobus vulcani B1d.</title>
        <authorList>
            <person name="Creighbaum A.J."/>
            <person name="Ticak T."/>
            <person name="Hariraju D."/>
            <person name="Arivett B.A."/>
            <person name="Ferguson D.J.Jr."/>
        </authorList>
    </citation>
    <scope>NUCLEOTIDE SEQUENCE [LARGE SCALE GENOMIC DNA]</scope>
    <source>
        <strain evidence="12 13">B1d</strain>
    </source>
</reference>
<comment type="caution">
    <text evidence="12">The sequence shown here is derived from an EMBL/GenBank/DDBJ whole genome shotgun (WGS) entry which is preliminary data.</text>
</comment>
<feature type="transmembrane region" description="Helical" evidence="10">
    <location>
        <begin position="169"/>
        <end position="191"/>
    </location>
</feature>
<sequence>MLKYISKRIFLVFFVILGVTIVTFCTMHFAPGDPEEVIAIARYGEDLTQEQIDWVKVTEGFDAPVYIQYMKWLDHVLRLDLGQSLVTSDDVLEEITIRFPATMLLAFSSLIISLTIAIPAGIIVAIKKNAIIGQFFMTGSLIGVSIPNFWLGLLLIWLFAYTLHLLPSYGYGGISHLILPAVTLGTSMAAITTRLTRSSMLDVLNQEYIVTAKAKGLDNRTIILKHALKNAMLPIITFAGMQLGFLLGGSVIVETIFAWPGIGKLLVDSIYARDFSMVQGCVLIIGVTFALTNLAVDIAYAFLDPRIRYE</sequence>
<evidence type="ECO:0000256" key="6">
    <source>
        <dbReference type="ARBA" id="ARBA00022989"/>
    </source>
</evidence>
<gene>
    <name evidence="12" type="ORF">FKV42_10670</name>
</gene>
<dbReference type="Gene3D" id="1.10.3720.10">
    <property type="entry name" value="MetI-like"/>
    <property type="match status" value="1"/>
</dbReference>
<keyword evidence="3" id="KW-1003">Cell membrane</keyword>
<dbReference type="EMBL" id="VIAQ01000017">
    <property type="protein sequence ID" value="TQD24393.1"/>
    <property type="molecule type" value="Genomic_DNA"/>
</dbReference>
<keyword evidence="2 10" id="KW-0813">Transport</keyword>
<dbReference type="OrthoDB" id="44105at2157"/>
<keyword evidence="13" id="KW-1185">Reference proteome</keyword>
<dbReference type="GO" id="GO:0015099">
    <property type="term" value="F:nickel cation transmembrane transporter activity"/>
    <property type="evidence" value="ECO:0007669"/>
    <property type="project" value="InterPro"/>
</dbReference>
<feature type="transmembrane region" description="Helical" evidence="10">
    <location>
        <begin position="9"/>
        <end position="30"/>
    </location>
</feature>
<comment type="similarity">
    <text evidence="9">Belongs to the binding-protein-dependent transport system permease family. OppBC subfamily.</text>
</comment>
<dbReference type="InterPro" id="IPR050045">
    <property type="entry name" value="Opp2B"/>
</dbReference>
<protein>
    <submittedName>
        <fullName evidence="12">ABC transporter permease</fullName>
    </submittedName>
</protein>
<evidence type="ECO:0000256" key="8">
    <source>
        <dbReference type="ARBA" id="ARBA00023136"/>
    </source>
</evidence>
<keyword evidence="6 10" id="KW-1133">Transmembrane helix</keyword>
<feature type="domain" description="ABC transmembrane type-1" evidence="11">
    <location>
        <begin position="99"/>
        <end position="300"/>
    </location>
</feature>
<feature type="transmembrane region" description="Helical" evidence="10">
    <location>
        <begin position="103"/>
        <end position="126"/>
    </location>
</feature>
<evidence type="ECO:0000256" key="10">
    <source>
        <dbReference type="RuleBase" id="RU363032"/>
    </source>
</evidence>
<dbReference type="Pfam" id="PF19300">
    <property type="entry name" value="BPD_transp_1_N"/>
    <property type="match status" value="1"/>
</dbReference>
<comment type="subcellular location">
    <subcellularLocation>
        <location evidence="1 10">Cell membrane</location>
        <topology evidence="1 10">Multi-pass membrane protein</topology>
    </subcellularLocation>
</comment>
<feature type="transmembrane region" description="Helical" evidence="10">
    <location>
        <begin position="235"/>
        <end position="257"/>
    </location>
</feature>